<dbReference type="AlphaFoldDB" id="A0A2T7BFS2"/>
<name>A0A2T7BFS2_9BACT</name>
<dbReference type="OrthoDB" id="9803943at2"/>
<evidence type="ECO:0000259" key="1">
    <source>
        <dbReference type="PROSITE" id="PS50075"/>
    </source>
</evidence>
<dbReference type="NCBIfam" id="NF006617">
    <property type="entry name" value="PRK09184.1"/>
    <property type="match status" value="1"/>
</dbReference>
<dbReference type="SUPFAM" id="SSF47336">
    <property type="entry name" value="ACP-like"/>
    <property type="match status" value="1"/>
</dbReference>
<organism evidence="2 3">
    <name type="scientific">Chitinophaga parva</name>
    <dbReference type="NCBI Taxonomy" id="2169414"/>
    <lineage>
        <taxon>Bacteria</taxon>
        <taxon>Pseudomonadati</taxon>
        <taxon>Bacteroidota</taxon>
        <taxon>Chitinophagia</taxon>
        <taxon>Chitinophagales</taxon>
        <taxon>Chitinophagaceae</taxon>
        <taxon>Chitinophaga</taxon>
    </lineage>
</organism>
<dbReference type="Proteomes" id="UP000244450">
    <property type="component" value="Unassembled WGS sequence"/>
</dbReference>
<reference evidence="2 3" key="1">
    <citation type="submission" date="2018-04" db="EMBL/GenBank/DDBJ databases">
        <title>Chitinophaga fuyangensis sp. nov., isolated from soil in a chemical factory.</title>
        <authorList>
            <person name="Chen K."/>
        </authorList>
    </citation>
    <scope>NUCLEOTIDE SEQUENCE [LARGE SCALE GENOMIC DNA]</scope>
    <source>
        <strain evidence="2 3">LY-1</strain>
    </source>
</reference>
<keyword evidence="3" id="KW-1185">Reference proteome</keyword>
<gene>
    <name evidence="2" type="ORF">DCC81_12545</name>
</gene>
<dbReference type="Pfam" id="PF00550">
    <property type="entry name" value="PP-binding"/>
    <property type="match status" value="1"/>
</dbReference>
<dbReference type="PROSITE" id="PS50075">
    <property type="entry name" value="CARRIER"/>
    <property type="match status" value="1"/>
</dbReference>
<proteinExistence type="predicted"/>
<feature type="domain" description="Carrier" evidence="1">
    <location>
        <begin position="2"/>
        <end position="83"/>
    </location>
</feature>
<dbReference type="Gene3D" id="1.10.1200.10">
    <property type="entry name" value="ACP-like"/>
    <property type="match status" value="1"/>
</dbReference>
<comment type="caution">
    <text evidence="2">The sequence shown here is derived from an EMBL/GenBank/DDBJ whole genome shotgun (WGS) entry which is preliminary data.</text>
</comment>
<accession>A0A2T7BFS2</accession>
<dbReference type="EMBL" id="QCYK01000002">
    <property type="protein sequence ID" value="PUZ25132.1"/>
    <property type="molecule type" value="Genomic_DNA"/>
</dbReference>
<sequence length="87" mass="9697">MEKLIADLKVQIIEQLNLQEVKPEDIGDDAPLFKEGLGLDSIDALELIVLLQQHYGIRVANPDDGPRIFQSVRTIAQFITEQKAAQA</sequence>
<dbReference type="InterPro" id="IPR036736">
    <property type="entry name" value="ACP-like_sf"/>
</dbReference>
<protein>
    <submittedName>
        <fullName evidence="2">Acyl carrier protein</fullName>
    </submittedName>
</protein>
<evidence type="ECO:0000313" key="2">
    <source>
        <dbReference type="EMBL" id="PUZ25132.1"/>
    </source>
</evidence>
<evidence type="ECO:0000313" key="3">
    <source>
        <dbReference type="Proteomes" id="UP000244450"/>
    </source>
</evidence>
<dbReference type="InterPro" id="IPR009081">
    <property type="entry name" value="PP-bd_ACP"/>
</dbReference>